<evidence type="ECO:0000313" key="4">
    <source>
        <dbReference type="EMBL" id="GAB41170.1"/>
    </source>
</evidence>
<feature type="compositionally biased region" description="Low complexity" evidence="1">
    <location>
        <begin position="260"/>
        <end position="272"/>
    </location>
</feature>
<keyword evidence="2" id="KW-0472">Membrane</keyword>
<proteinExistence type="predicted"/>
<feature type="region of interest" description="Disordered" evidence="1">
    <location>
        <begin position="244"/>
        <end position="272"/>
    </location>
</feature>
<dbReference type="GO" id="GO:0039694">
    <property type="term" value="P:viral RNA genome replication"/>
    <property type="evidence" value="ECO:0007669"/>
    <property type="project" value="InterPro"/>
</dbReference>
<feature type="transmembrane region" description="Helical" evidence="2">
    <location>
        <begin position="217"/>
        <end position="238"/>
    </location>
</feature>
<dbReference type="AlphaFoldDB" id="H5U612"/>
<gene>
    <name evidence="4" type="ORF">GOSPT_122_00250</name>
</gene>
<keyword evidence="5" id="KW-1185">Reference proteome</keyword>
<dbReference type="InterPro" id="IPR058333">
    <property type="entry name" value="DUF8020"/>
</dbReference>
<evidence type="ECO:0000256" key="1">
    <source>
        <dbReference type="SAM" id="MobiDB-lite"/>
    </source>
</evidence>
<keyword evidence="2" id="KW-1133">Transmembrane helix</keyword>
<feature type="transmembrane region" description="Helical" evidence="2">
    <location>
        <begin position="20"/>
        <end position="40"/>
    </location>
</feature>
<dbReference type="PROSITE" id="PS50507">
    <property type="entry name" value="RDRP_SSRNA_POS"/>
    <property type="match status" value="1"/>
</dbReference>
<sequence>MKKHGVRSSGEFLTARSGKLFVFLLSVALATVVSVVAGIVGGGAQGDASPPPASNRIDFHTAVKGDDVVLTVGSGALRVAGDQIQIVDRNGKVAASAPLKYEVAQDIYKLGVELHSSVARLHVNRSSISRATSLAPHRAAETTVVVTSTPPTSATSDADARADKLDKAITRMGTELSLGMAIGTSVGTILGGVLGCLIGLTAGIVGCLPGLMSGATAGAVAGSVVIGGAAIVVSAIVFGMTMSEPRPKAEQSPRPTTQVPTAAPSSGATSSR</sequence>
<evidence type="ECO:0000259" key="3">
    <source>
        <dbReference type="PROSITE" id="PS50507"/>
    </source>
</evidence>
<reference evidence="4 5" key="1">
    <citation type="submission" date="2012-02" db="EMBL/GenBank/DDBJ databases">
        <title>Whole genome shotgun sequence of Gordonia sputi NBRC 100414.</title>
        <authorList>
            <person name="Yoshida I."/>
            <person name="Hosoyama A."/>
            <person name="Tsuchikane K."/>
            <person name="Katsumata H."/>
            <person name="Yamazaki S."/>
            <person name="Fujita N."/>
        </authorList>
    </citation>
    <scope>NUCLEOTIDE SEQUENCE [LARGE SCALE GENOMIC DNA]</scope>
    <source>
        <strain evidence="4 5">NBRC 100414</strain>
    </source>
</reference>
<dbReference type="EMBL" id="BAFC01000120">
    <property type="protein sequence ID" value="GAB41170.1"/>
    <property type="molecule type" value="Genomic_DNA"/>
</dbReference>
<keyword evidence="2" id="KW-0812">Transmembrane</keyword>
<feature type="transmembrane region" description="Helical" evidence="2">
    <location>
        <begin position="176"/>
        <end position="205"/>
    </location>
</feature>
<evidence type="ECO:0000313" key="5">
    <source>
        <dbReference type="Proteomes" id="UP000005845"/>
    </source>
</evidence>
<accession>H5U612</accession>
<dbReference type="RefSeq" id="WP_005208402.1">
    <property type="nucleotide sequence ID" value="NZ_BAFC01000120.1"/>
</dbReference>
<comment type="caution">
    <text evidence="4">The sequence shown here is derived from an EMBL/GenBank/DDBJ whole genome shotgun (WGS) entry which is preliminary data.</text>
</comment>
<dbReference type="GO" id="GO:0003968">
    <property type="term" value="F:RNA-directed RNA polymerase activity"/>
    <property type="evidence" value="ECO:0007669"/>
    <property type="project" value="InterPro"/>
</dbReference>
<organism evidence="4 5">
    <name type="scientific">Gordonia sputi NBRC 100414</name>
    <dbReference type="NCBI Taxonomy" id="1089453"/>
    <lineage>
        <taxon>Bacteria</taxon>
        <taxon>Bacillati</taxon>
        <taxon>Actinomycetota</taxon>
        <taxon>Actinomycetes</taxon>
        <taxon>Mycobacteriales</taxon>
        <taxon>Gordoniaceae</taxon>
        <taxon>Gordonia</taxon>
    </lineage>
</organism>
<dbReference type="Pfam" id="PF26059">
    <property type="entry name" value="DUF8020"/>
    <property type="match status" value="1"/>
</dbReference>
<protein>
    <recommendedName>
        <fullName evidence="3">RdRp catalytic domain-containing protein</fullName>
    </recommendedName>
</protein>
<name>H5U612_9ACTN</name>
<evidence type="ECO:0000256" key="2">
    <source>
        <dbReference type="SAM" id="Phobius"/>
    </source>
</evidence>
<dbReference type="Proteomes" id="UP000005845">
    <property type="component" value="Unassembled WGS sequence"/>
</dbReference>
<dbReference type="InterPro" id="IPR007094">
    <property type="entry name" value="RNA-dir_pol_PSvirus"/>
</dbReference>
<feature type="domain" description="RdRp catalytic" evidence="3">
    <location>
        <begin position="1"/>
        <end position="80"/>
    </location>
</feature>